<organism evidence="3 4">
    <name type="scientific">Nonomuraea insulae</name>
    <dbReference type="NCBI Taxonomy" id="1616787"/>
    <lineage>
        <taxon>Bacteria</taxon>
        <taxon>Bacillati</taxon>
        <taxon>Actinomycetota</taxon>
        <taxon>Actinomycetes</taxon>
        <taxon>Streptosporangiales</taxon>
        <taxon>Streptosporangiaceae</taxon>
        <taxon>Nonomuraea</taxon>
    </lineage>
</organism>
<dbReference type="InterPro" id="IPR001387">
    <property type="entry name" value="Cro/C1-type_HTH"/>
</dbReference>
<dbReference type="Gene3D" id="1.10.260.40">
    <property type="entry name" value="lambda repressor-like DNA-binding domains"/>
    <property type="match status" value="1"/>
</dbReference>
<dbReference type="EMBL" id="JBHSPA010000062">
    <property type="protein sequence ID" value="MFC5831179.1"/>
    <property type="molecule type" value="Genomic_DNA"/>
</dbReference>
<gene>
    <name evidence="3" type="ORF">ACFPZ3_45630</name>
</gene>
<protein>
    <submittedName>
        <fullName evidence="3">Helix-turn-helix domain-containing protein</fullName>
    </submittedName>
</protein>
<dbReference type="RefSeq" id="WP_379520656.1">
    <property type="nucleotide sequence ID" value="NZ_JBHSPA010000062.1"/>
</dbReference>
<name>A0ABW1D1L5_9ACTN</name>
<sequence>MMGHSRWETYKAKRLREMEADAQSHPEYEQAGRDLELGDQLREIRKRRGLSQKIVAERSGMSQPALSRIEGGGGIPDIATLLRLGAAMGVRFRVELVIDDDDTTTEIEPLTVHHRQLAIA</sequence>
<comment type="caution">
    <text evidence="3">The sequence shown here is derived from an EMBL/GenBank/DDBJ whole genome shotgun (WGS) entry which is preliminary data.</text>
</comment>
<dbReference type="SMART" id="SM00530">
    <property type="entry name" value="HTH_XRE"/>
    <property type="match status" value="1"/>
</dbReference>
<evidence type="ECO:0000259" key="2">
    <source>
        <dbReference type="PROSITE" id="PS50943"/>
    </source>
</evidence>
<dbReference type="CDD" id="cd00093">
    <property type="entry name" value="HTH_XRE"/>
    <property type="match status" value="1"/>
</dbReference>
<proteinExistence type="predicted"/>
<accession>A0ABW1D1L5</accession>
<feature type="domain" description="HTH cro/C1-type" evidence="2">
    <location>
        <begin position="41"/>
        <end position="97"/>
    </location>
</feature>
<dbReference type="Proteomes" id="UP001596058">
    <property type="component" value="Unassembled WGS sequence"/>
</dbReference>
<dbReference type="PANTHER" id="PTHR46797">
    <property type="entry name" value="HTH-TYPE TRANSCRIPTIONAL REGULATOR"/>
    <property type="match status" value="1"/>
</dbReference>
<dbReference type="PROSITE" id="PS50943">
    <property type="entry name" value="HTH_CROC1"/>
    <property type="match status" value="1"/>
</dbReference>
<dbReference type="Pfam" id="PF13560">
    <property type="entry name" value="HTH_31"/>
    <property type="match status" value="1"/>
</dbReference>
<keyword evidence="4" id="KW-1185">Reference proteome</keyword>
<evidence type="ECO:0000313" key="3">
    <source>
        <dbReference type="EMBL" id="MFC5831179.1"/>
    </source>
</evidence>
<dbReference type="PANTHER" id="PTHR46797:SF1">
    <property type="entry name" value="METHYLPHOSPHONATE SYNTHASE"/>
    <property type="match status" value="1"/>
</dbReference>
<keyword evidence="1" id="KW-0238">DNA-binding</keyword>
<evidence type="ECO:0000313" key="4">
    <source>
        <dbReference type="Proteomes" id="UP001596058"/>
    </source>
</evidence>
<dbReference type="InterPro" id="IPR050807">
    <property type="entry name" value="TransReg_Diox_bact_type"/>
</dbReference>
<reference evidence="4" key="1">
    <citation type="journal article" date="2019" name="Int. J. Syst. Evol. Microbiol.">
        <title>The Global Catalogue of Microorganisms (GCM) 10K type strain sequencing project: providing services to taxonomists for standard genome sequencing and annotation.</title>
        <authorList>
            <consortium name="The Broad Institute Genomics Platform"/>
            <consortium name="The Broad Institute Genome Sequencing Center for Infectious Disease"/>
            <person name="Wu L."/>
            <person name="Ma J."/>
        </authorList>
    </citation>
    <scope>NUCLEOTIDE SEQUENCE [LARGE SCALE GENOMIC DNA]</scope>
    <source>
        <strain evidence="4">CCUG 53903</strain>
    </source>
</reference>
<dbReference type="SUPFAM" id="SSF47413">
    <property type="entry name" value="lambda repressor-like DNA-binding domains"/>
    <property type="match status" value="1"/>
</dbReference>
<evidence type="ECO:0000256" key="1">
    <source>
        <dbReference type="ARBA" id="ARBA00023125"/>
    </source>
</evidence>
<dbReference type="InterPro" id="IPR010982">
    <property type="entry name" value="Lambda_DNA-bd_dom_sf"/>
</dbReference>